<dbReference type="PANTHER" id="PTHR30469">
    <property type="entry name" value="MULTIDRUG RESISTANCE PROTEIN MDTA"/>
    <property type="match status" value="1"/>
</dbReference>
<keyword evidence="1" id="KW-0175">Coiled coil</keyword>
<proteinExistence type="predicted"/>
<dbReference type="PATRIC" id="fig|1560234.3.peg.61"/>
<sequence>MWRKVFFFLWIILLAYVEVAYSQKTFVAKPAKRFVRMTGFTRPRKVITISSEENARCINVHADVGDAIKEDGVFAELDPTFINLDIRRNLDKQQAIDSDVRYYMKEANRYRTLIEKKHAAQTTLDALERDLESGRENTEALKVEEMILREHKKRHSIVAPKGWKVIERYIEPGELVQSGDVLAKMGDFTVLLIPLALTPSELITLRKMKNIEVELPELGEKVTARIEHISPDYDPGMRKIQVDLAIDKFPIEKRGGIRADLYLPMAEEKGAVVVPDSALVQGYEEAFLVRENGEEVPVIIMGKGEKKGTRRVRSPDITAGERFLMKPKQTGF</sequence>
<dbReference type="Gene3D" id="2.40.30.170">
    <property type="match status" value="1"/>
</dbReference>
<gene>
    <name evidence="2" type="ORF">SP90_00300</name>
</gene>
<dbReference type="GO" id="GO:1990281">
    <property type="term" value="C:efflux pump complex"/>
    <property type="evidence" value="ECO:0007669"/>
    <property type="project" value="TreeGrafter"/>
</dbReference>
<dbReference type="Gene3D" id="2.40.50.100">
    <property type="match status" value="1"/>
</dbReference>
<keyword evidence="3" id="KW-1185">Reference proteome</keyword>
<accession>A0A1B7XPX1</accession>
<dbReference type="SUPFAM" id="SSF111369">
    <property type="entry name" value="HlyD-like secretion proteins"/>
    <property type="match status" value="1"/>
</dbReference>
<dbReference type="PANTHER" id="PTHR30469:SF15">
    <property type="entry name" value="HLYD FAMILY OF SECRETION PROTEINS"/>
    <property type="match status" value="1"/>
</dbReference>
<dbReference type="Gene3D" id="1.10.287.470">
    <property type="entry name" value="Helix hairpin bin"/>
    <property type="match status" value="1"/>
</dbReference>
<reference evidence="2 3" key="1">
    <citation type="submission" date="2015-01" db="EMBL/GenBank/DDBJ databases">
        <title>Desulfovibrio sp. JC271 draft genome sequence.</title>
        <authorList>
            <person name="Shivani Y."/>
            <person name="Subhash Y."/>
            <person name="Sasikala C."/>
            <person name="Ramana C.V."/>
        </authorList>
    </citation>
    <scope>NUCLEOTIDE SEQUENCE [LARGE SCALE GENOMIC DNA]</scope>
    <source>
        <strain evidence="2 3">JC271</strain>
    </source>
</reference>
<dbReference type="Proteomes" id="UP000091979">
    <property type="component" value="Unassembled WGS sequence"/>
</dbReference>
<dbReference type="STRING" id="1560234.SP90_00300"/>
<evidence type="ECO:0008006" key="4">
    <source>
        <dbReference type="Google" id="ProtNLM"/>
    </source>
</evidence>
<dbReference type="RefSeq" id="WP_066851404.1">
    <property type="nucleotide sequence ID" value="NZ_JXMS01000001.1"/>
</dbReference>
<dbReference type="OrthoDB" id="5450597at2"/>
<dbReference type="GO" id="GO:0015562">
    <property type="term" value="F:efflux transmembrane transporter activity"/>
    <property type="evidence" value="ECO:0007669"/>
    <property type="project" value="TreeGrafter"/>
</dbReference>
<protein>
    <recommendedName>
        <fullName evidence="4">RND efflux pump membrane fusion protein barrel-sandwich domain-containing protein</fullName>
    </recommendedName>
</protein>
<organism evidence="2 3">
    <name type="scientific">Halodesulfovibrio spirochaetisodalis</name>
    <dbReference type="NCBI Taxonomy" id="1560234"/>
    <lineage>
        <taxon>Bacteria</taxon>
        <taxon>Pseudomonadati</taxon>
        <taxon>Thermodesulfobacteriota</taxon>
        <taxon>Desulfovibrionia</taxon>
        <taxon>Desulfovibrionales</taxon>
        <taxon>Desulfovibrionaceae</taxon>
        <taxon>Halodesulfovibrio</taxon>
    </lineage>
</organism>
<feature type="coiled-coil region" evidence="1">
    <location>
        <begin position="110"/>
        <end position="144"/>
    </location>
</feature>
<dbReference type="EMBL" id="JXMS01000001">
    <property type="protein sequence ID" value="OBQ57526.1"/>
    <property type="molecule type" value="Genomic_DNA"/>
</dbReference>
<name>A0A1B7XPX1_9BACT</name>
<comment type="caution">
    <text evidence="2">The sequence shown here is derived from an EMBL/GenBank/DDBJ whole genome shotgun (WGS) entry which is preliminary data.</text>
</comment>
<dbReference type="AlphaFoldDB" id="A0A1B7XPX1"/>
<evidence type="ECO:0000313" key="2">
    <source>
        <dbReference type="EMBL" id="OBQ57526.1"/>
    </source>
</evidence>
<evidence type="ECO:0000256" key="1">
    <source>
        <dbReference type="SAM" id="Coils"/>
    </source>
</evidence>
<evidence type="ECO:0000313" key="3">
    <source>
        <dbReference type="Proteomes" id="UP000091979"/>
    </source>
</evidence>